<comment type="caution">
    <text evidence="2">The sequence shown here is derived from an EMBL/GenBank/DDBJ whole genome shotgun (WGS) entry which is preliminary data.</text>
</comment>
<organism evidence="2 3">
    <name type="scientific">Staurois parvus</name>
    <dbReference type="NCBI Taxonomy" id="386267"/>
    <lineage>
        <taxon>Eukaryota</taxon>
        <taxon>Metazoa</taxon>
        <taxon>Chordata</taxon>
        <taxon>Craniata</taxon>
        <taxon>Vertebrata</taxon>
        <taxon>Euteleostomi</taxon>
        <taxon>Amphibia</taxon>
        <taxon>Batrachia</taxon>
        <taxon>Anura</taxon>
        <taxon>Neobatrachia</taxon>
        <taxon>Ranoidea</taxon>
        <taxon>Ranidae</taxon>
        <taxon>Staurois</taxon>
    </lineage>
</organism>
<evidence type="ECO:0000313" key="3">
    <source>
        <dbReference type="Proteomes" id="UP001162483"/>
    </source>
</evidence>
<name>A0ABN9GMC8_9NEOB</name>
<evidence type="ECO:0000313" key="2">
    <source>
        <dbReference type="EMBL" id="CAI9609300.1"/>
    </source>
</evidence>
<protein>
    <submittedName>
        <fullName evidence="2">Uncharacterized protein</fullName>
    </submittedName>
</protein>
<gene>
    <name evidence="2" type="ORF">SPARVUS_LOCUS14233538</name>
</gene>
<evidence type="ECO:0000256" key="1">
    <source>
        <dbReference type="SAM" id="MobiDB-lite"/>
    </source>
</evidence>
<reference evidence="2" key="1">
    <citation type="submission" date="2023-05" db="EMBL/GenBank/DDBJ databases">
        <authorList>
            <person name="Stuckert A."/>
        </authorList>
    </citation>
    <scope>NUCLEOTIDE SEQUENCE</scope>
</reference>
<accession>A0ABN9GMC8</accession>
<dbReference type="Proteomes" id="UP001162483">
    <property type="component" value="Unassembled WGS sequence"/>
</dbReference>
<feature type="region of interest" description="Disordered" evidence="1">
    <location>
        <begin position="1"/>
        <end position="35"/>
    </location>
</feature>
<keyword evidence="3" id="KW-1185">Reference proteome</keyword>
<dbReference type="EMBL" id="CATNWA010018761">
    <property type="protein sequence ID" value="CAI9609300.1"/>
    <property type="molecule type" value="Genomic_DNA"/>
</dbReference>
<sequence>MSCQSAPATEVSMITSESNPTQSSSDHIGVKSHRV</sequence>
<feature type="compositionally biased region" description="Polar residues" evidence="1">
    <location>
        <begin position="1"/>
        <end position="26"/>
    </location>
</feature>
<proteinExistence type="predicted"/>